<accession>I0IDW6</accession>
<evidence type="ECO:0000313" key="3">
    <source>
        <dbReference type="Proteomes" id="UP000007881"/>
    </source>
</evidence>
<reference evidence="2 3" key="1">
    <citation type="submission" date="2012-02" db="EMBL/GenBank/DDBJ databases">
        <title>Complete genome sequence of Phycisphaera mikurensis NBRC 102666.</title>
        <authorList>
            <person name="Ankai A."/>
            <person name="Hosoyama A."/>
            <person name="Terui Y."/>
            <person name="Sekine M."/>
            <person name="Fukai R."/>
            <person name="Kato Y."/>
            <person name="Nakamura S."/>
            <person name="Yamada-Narita S."/>
            <person name="Kawakoshi A."/>
            <person name="Fukunaga Y."/>
            <person name="Yamazaki S."/>
            <person name="Fujita N."/>
        </authorList>
    </citation>
    <scope>NUCLEOTIDE SEQUENCE [LARGE SCALE GENOMIC DNA]</scope>
    <source>
        <strain evidence="3">NBRC 102666 / KCTC 22515 / FYK2301M01</strain>
    </source>
</reference>
<feature type="domain" description="Phosphodiester glycosidase" evidence="1">
    <location>
        <begin position="139"/>
        <end position="331"/>
    </location>
</feature>
<dbReference type="Proteomes" id="UP000007881">
    <property type="component" value="Chromosome"/>
</dbReference>
<dbReference type="HOGENOM" id="CLU_818475_0_0_0"/>
<organism evidence="2 3">
    <name type="scientific">Phycisphaera mikurensis (strain NBRC 102666 / KCTC 22515 / FYK2301M01)</name>
    <dbReference type="NCBI Taxonomy" id="1142394"/>
    <lineage>
        <taxon>Bacteria</taxon>
        <taxon>Pseudomonadati</taxon>
        <taxon>Planctomycetota</taxon>
        <taxon>Phycisphaerae</taxon>
        <taxon>Phycisphaerales</taxon>
        <taxon>Phycisphaeraceae</taxon>
        <taxon>Phycisphaera</taxon>
    </lineage>
</organism>
<gene>
    <name evidence="2" type="ordered locus">PSMK_12950</name>
</gene>
<keyword evidence="3" id="KW-1185">Reference proteome</keyword>
<dbReference type="STRING" id="1142394.PSMK_12950"/>
<dbReference type="PANTHER" id="PTHR40446:SF2">
    <property type="entry name" value="N-ACETYLGLUCOSAMINE-1-PHOSPHODIESTER ALPHA-N-ACETYLGLUCOSAMINIDASE"/>
    <property type="match status" value="1"/>
</dbReference>
<dbReference type="Pfam" id="PF09992">
    <property type="entry name" value="NAGPA"/>
    <property type="match status" value="1"/>
</dbReference>
<dbReference type="EMBL" id="AP012338">
    <property type="protein sequence ID" value="BAM03454.1"/>
    <property type="molecule type" value="Genomic_DNA"/>
</dbReference>
<dbReference type="KEGG" id="phm:PSMK_12950"/>
<proteinExistence type="predicted"/>
<evidence type="ECO:0000313" key="2">
    <source>
        <dbReference type="EMBL" id="BAM03454.1"/>
    </source>
</evidence>
<dbReference type="PANTHER" id="PTHR40446">
    <property type="entry name" value="N-ACETYLGLUCOSAMINE-1-PHOSPHODIESTER ALPHA-N-ACETYLGLUCOSAMINIDASE"/>
    <property type="match status" value="1"/>
</dbReference>
<dbReference type="AlphaFoldDB" id="I0IDW6"/>
<sequence>MVNCLQCCPVRRHRAGAGSSQAKPRAHPSYALMLRCVSLIRPLLAALVLAPGPCAAAAGAAESPWVLVAAADTPAQDGPVAVQEARLETPAGPVRGLLAQVDLTDPRVEVVVTERPAEVPPPPAEVPRVGVAGFAAERGLAVAVNANYFATLGPDADVLGLCVADGVVVSPARFFAGTGDPVLAFAADGTAAAFVPDTPEDPRLAAFDAVAGIGASPTDPDRGGLLVEGGVSRGGSARVEPLARHPRTVAGVDAGGGVLTLAVIDGREAGGSAGATLPEAAALLLQAGVSDGVNLDGGGSSVMYVGPGVAGAEAFTSSPSEDRPVAAILGVRLRESSSR</sequence>
<protein>
    <recommendedName>
        <fullName evidence="1">Phosphodiester glycosidase domain-containing protein</fullName>
    </recommendedName>
</protein>
<evidence type="ECO:0000259" key="1">
    <source>
        <dbReference type="Pfam" id="PF09992"/>
    </source>
</evidence>
<dbReference type="eggNOG" id="COG4632">
    <property type="taxonomic scope" value="Bacteria"/>
</dbReference>
<name>I0IDW6_PHYMF</name>
<dbReference type="InterPro" id="IPR018711">
    <property type="entry name" value="NAGPA"/>
</dbReference>